<dbReference type="InterPro" id="IPR009003">
    <property type="entry name" value="Peptidase_S1_PA"/>
</dbReference>
<organism evidence="1 3">
    <name type="scientific">Didymodactylos carnosus</name>
    <dbReference type="NCBI Taxonomy" id="1234261"/>
    <lineage>
        <taxon>Eukaryota</taxon>
        <taxon>Metazoa</taxon>
        <taxon>Spiralia</taxon>
        <taxon>Gnathifera</taxon>
        <taxon>Rotifera</taxon>
        <taxon>Eurotatoria</taxon>
        <taxon>Bdelloidea</taxon>
        <taxon>Philodinida</taxon>
        <taxon>Philodinidae</taxon>
        <taxon>Didymodactylos</taxon>
    </lineage>
</organism>
<proteinExistence type="predicted"/>
<dbReference type="Proteomes" id="UP000681722">
    <property type="component" value="Unassembled WGS sequence"/>
</dbReference>
<protein>
    <recommendedName>
        <fullName evidence="4">Serine protease</fullName>
    </recommendedName>
</protein>
<evidence type="ECO:0000313" key="1">
    <source>
        <dbReference type="EMBL" id="CAF1546978.1"/>
    </source>
</evidence>
<comment type="caution">
    <text evidence="1">The sequence shown here is derived from an EMBL/GenBank/DDBJ whole genome shotgun (WGS) entry which is preliminary data.</text>
</comment>
<evidence type="ECO:0008006" key="4">
    <source>
        <dbReference type="Google" id="ProtNLM"/>
    </source>
</evidence>
<dbReference type="AlphaFoldDB" id="A0A815WF43"/>
<keyword evidence="3" id="KW-1185">Reference proteome</keyword>
<accession>A0A815WF43</accession>
<dbReference type="EMBL" id="CAJNOQ010026586">
    <property type="protein sequence ID" value="CAF1546978.1"/>
    <property type="molecule type" value="Genomic_DNA"/>
</dbReference>
<evidence type="ECO:0000313" key="3">
    <source>
        <dbReference type="Proteomes" id="UP000663829"/>
    </source>
</evidence>
<feature type="non-terminal residue" evidence="1">
    <location>
        <position position="1"/>
    </location>
</feature>
<dbReference type="Proteomes" id="UP000663829">
    <property type="component" value="Unassembled WGS sequence"/>
</dbReference>
<sequence>SSSEEQQTGLNQISGIPKFHLAERAFFNSQTNAVERTYTYLNDGPDWHITLPEVSQEDGIISSLLAVRKSVLRIGILYEHKSTTQMLFGSGCLLTDRLILTYAHNFDVLLWGMERVPYSRIYVCFCDPACESLFSLLNPSHMLSESSLLSRGLVHDNLSKYDEVSGQITDLAILQLNTPVSHGQRNEFLRPKMNSLSTLSRSSINSKLYLVGYNGELIEQSELDPYKHLKGFGTSTIDKLNFNHNANHKSISIGRFIQESSSDSLYATHNCSTLSGSGGALMLDSEGNFAGIHIGVSKSRLNKK</sequence>
<dbReference type="EMBL" id="CAJOBC010092250">
    <property type="protein sequence ID" value="CAF4407775.1"/>
    <property type="molecule type" value="Genomic_DNA"/>
</dbReference>
<reference evidence="1" key="1">
    <citation type="submission" date="2021-02" db="EMBL/GenBank/DDBJ databases">
        <authorList>
            <person name="Nowell W R."/>
        </authorList>
    </citation>
    <scope>NUCLEOTIDE SEQUENCE</scope>
</reference>
<gene>
    <name evidence="1" type="ORF">GPM918_LOCUS38965</name>
    <name evidence="2" type="ORF">SRO942_LOCUS39819</name>
</gene>
<name>A0A815WF43_9BILA</name>
<dbReference type="OrthoDB" id="9991830at2759"/>
<dbReference type="SUPFAM" id="SSF50494">
    <property type="entry name" value="Trypsin-like serine proteases"/>
    <property type="match status" value="1"/>
</dbReference>
<evidence type="ECO:0000313" key="2">
    <source>
        <dbReference type="EMBL" id="CAF4407775.1"/>
    </source>
</evidence>